<evidence type="ECO:0000256" key="2">
    <source>
        <dbReference type="ARBA" id="ARBA00022692"/>
    </source>
</evidence>
<comment type="caution">
    <text evidence="7">The sequence shown here is derived from an EMBL/GenBank/DDBJ whole genome shotgun (WGS) entry which is preliminary data.</text>
</comment>
<dbReference type="AlphaFoldDB" id="A0AAV1JX81"/>
<feature type="transmembrane region" description="Helical" evidence="6">
    <location>
        <begin position="215"/>
        <end position="232"/>
    </location>
</feature>
<evidence type="ECO:0000256" key="3">
    <source>
        <dbReference type="ARBA" id="ARBA00022989"/>
    </source>
</evidence>
<feature type="transmembrane region" description="Helical" evidence="6">
    <location>
        <begin position="238"/>
        <end position="257"/>
    </location>
</feature>
<protein>
    <submittedName>
        <fullName evidence="7">Uncharacterized protein</fullName>
    </submittedName>
</protein>
<proteinExistence type="predicted"/>
<dbReference type="PANTHER" id="PTHR23507:SF1">
    <property type="entry name" value="FI18259P1-RELATED"/>
    <property type="match status" value="1"/>
</dbReference>
<dbReference type="Proteomes" id="UP001497472">
    <property type="component" value="Unassembled WGS sequence"/>
</dbReference>
<accession>A0AAV1JX81</accession>
<feature type="transmembrane region" description="Helical" evidence="6">
    <location>
        <begin position="114"/>
        <end position="132"/>
    </location>
</feature>
<keyword evidence="3 6" id="KW-1133">Transmembrane helix</keyword>
<feature type="transmembrane region" description="Helical" evidence="6">
    <location>
        <begin position="186"/>
        <end position="203"/>
    </location>
</feature>
<dbReference type="PANTHER" id="PTHR23507">
    <property type="entry name" value="ZGC:174356"/>
    <property type="match status" value="1"/>
</dbReference>
<feature type="transmembrane region" description="Helical" evidence="6">
    <location>
        <begin position="314"/>
        <end position="335"/>
    </location>
</feature>
<keyword evidence="4 6" id="KW-0472">Membrane</keyword>
<dbReference type="GO" id="GO:0022857">
    <property type="term" value="F:transmembrane transporter activity"/>
    <property type="evidence" value="ECO:0007669"/>
    <property type="project" value="InterPro"/>
</dbReference>
<dbReference type="SUPFAM" id="SSF103473">
    <property type="entry name" value="MFS general substrate transporter"/>
    <property type="match status" value="1"/>
</dbReference>
<name>A0AAV1JX81_9NEOP</name>
<evidence type="ECO:0000256" key="4">
    <source>
        <dbReference type="ARBA" id="ARBA00023136"/>
    </source>
</evidence>
<dbReference type="EMBL" id="CAVLEF010000225">
    <property type="protein sequence ID" value="CAK1553440.1"/>
    <property type="molecule type" value="Genomic_DNA"/>
</dbReference>
<feature type="transmembrane region" description="Helical" evidence="6">
    <location>
        <begin position="355"/>
        <end position="373"/>
    </location>
</feature>
<evidence type="ECO:0000256" key="6">
    <source>
        <dbReference type="SAM" id="Phobius"/>
    </source>
</evidence>
<sequence>MANEKQEENNEKHEEFKETDPLKTNLEDPKSEKPLNFSAKCAYAFKNITVEPSMFFFIIPIIFSILTSQNLNLEKACRVNLNFTEEICNSLKMQTVGAQNEYEKEVQKLVATAMSWKTYITATIPCILALFVGSWSDKTGHRKVFIIIPILGQMLVCLNGIFHTFFFKELGLKAFVFSDALLDGFSGSWCISMLNIFAYISAVTNEENRTFRMGIINFSLTVGFPIGMGLSGTLLRLFGYYGCFLIALGIHFGNLLYNICILKDPQRSPEQKEHDKRGFGHLLRIFFDLSNMKDTIKVVFKNGPNHRRLRITTLLLSVAILFGPLHGELCIMYISTRYRFNWTEVMFSIFQAYNFISHTIGTIFSIVVFSKYLGWHDSTLGIISSASKISASFIYCFAPNERIFFIAPLVDILNGTALLALRSTVSKTVAPDEFGKVNSIFALTENLMPLIYIPLYTKVYTATMEVLPGAVFLMGSAMTLPAVCVFIWLLWEHRRNSRRAKKEMFENHDVKLTAIPIESPVLEIKQ</sequence>
<feature type="transmembrane region" description="Helical" evidence="6">
    <location>
        <begin position="404"/>
        <end position="425"/>
    </location>
</feature>
<evidence type="ECO:0000313" key="7">
    <source>
        <dbReference type="EMBL" id="CAK1553440.1"/>
    </source>
</evidence>
<feature type="transmembrane region" description="Helical" evidence="6">
    <location>
        <begin position="48"/>
        <end position="66"/>
    </location>
</feature>
<feature type="transmembrane region" description="Helical" evidence="6">
    <location>
        <begin position="469"/>
        <end position="491"/>
    </location>
</feature>
<dbReference type="GO" id="GO:0016020">
    <property type="term" value="C:membrane"/>
    <property type="evidence" value="ECO:0007669"/>
    <property type="project" value="UniProtKB-SubCell"/>
</dbReference>
<evidence type="ECO:0000256" key="5">
    <source>
        <dbReference type="SAM" id="MobiDB-lite"/>
    </source>
</evidence>
<reference evidence="7 8" key="1">
    <citation type="submission" date="2023-11" db="EMBL/GenBank/DDBJ databases">
        <authorList>
            <person name="Okamura Y."/>
        </authorList>
    </citation>
    <scope>NUCLEOTIDE SEQUENCE [LARGE SCALE GENOMIC DNA]</scope>
</reference>
<comment type="subcellular location">
    <subcellularLocation>
        <location evidence="1">Membrane</location>
        <topology evidence="1">Multi-pass membrane protein</topology>
    </subcellularLocation>
</comment>
<dbReference type="Pfam" id="PF07690">
    <property type="entry name" value="MFS_1"/>
    <property type="match status" value="1"/>
</dbReference>
<evidence type="ECO:0000313" key="8">
    <source>
        <dbReference type="Proteomes" id="UP001497472"/>
    </source>
</evidence>
<keyword evidence="8" id="KW-1185">Reference proteome</keyword>
<feature type="region of interest" description="Disordered" evidence="5">
    <location>
        <begin position="1"/>
        <end position="30"/>
    </location>
</feature>
<keyword evidence="2 6" id="KW-0812">Transmembrane</keyword>
<feature type="transmembrane region" description="Helical" evidence="6">
    <location>
        <begin position="144"/>
        <end position="166"/>
    </location>
</feature>
<dbReference type="InterPro" id="IPR011701">
    <property type="entry name" value="MFS"/>
</dbReference>
<organism evidence="7 8">
    <name type="scientific">Leptosia nina</name>
    <dbReference type="NCBI Taxonomy" id="320188"/>
    <lineage>
        <taxon>Eukaryota</taxon>
        <taxon>Metazoa</taxon>
        <taxon>Ecdysozoa</taxon>
        <taxon>Arthropoda</taxon>
        <taxon>Hexapoda</taxon>
        <taxon>Insecta</taxon>
        <taxon>Pterygota</taxon>
        <taxon>Neoptera</taxon>
        <taxon>Endopterygota</taxon>
        <taxon>Lepidoptera</taxon>
        <taxon>Glossata</taxon>
        <taxon>Ditrysia</taxon>
        <taxon>Papilionoidea</taxon>
        <taxon>Pieridae</taxon>
        <taxon>Pierinae</taxon>
        <taxon>Leptosia</taxon>
    </lineage>
</organism>
<dbReference type="InterPro" id="IPR036259">
    <property type="entry name" value="MFS_trans_sf"/>
</dbReference>
<dbReference type="Gene3D" id="1.20.1250.20">
    <property type="entry name" value="MFS general substrate transporter like domains"/>
    <property type="match status" value="1"/>
</dbReference>
<gene>
    <name evidence="7" type="ORF">LNINA_LOCUS12444</name>
</gene>
<evidence type="ECO:0000256" key="1">
    <source>
        <dbReference type="ARBA" id="ARBA00004141"/>
    </source>
</evidence>